<dbReference type="InterPro" id="IPR012310">
    <property type="entry name" value="DNA_ligase_ATP-dep_cent"/>
</dbReference>
<dbReference type="OrthoDB" id="206088at2759"/>
<dbReference type="Pfam" id="PF01068">
    <property type="entry name" value="DNA_ligase_A_M"/>
    <property type="match status" value="1"/>
</dbReference>
<dbReference type="InterPro" id="IPR050191">
    <property type="entry name" value="ATP-dep_DNA_ligase"/>
</dbReference>
<dbReference type="PROSITE" id="PS50160">
    <property type="entry name" value="DNA_LIGASE_A3"/>
    <property type="match status" value="1"/>
</dbReference>
<dbReference type="InterPro" id="IPR016059">
    <property type="entry name" value="DNA_ligase_ATP-dep_CS"/>
</dbReference>
<dbReference type="SUPFAM" id="SSF56091">
    <property type="entry name" value="DNA ligase/mRNA capping enzyme, catalytic domain"/>
    <property type="match status" value="1"/>
</dbReference>
<evidence type="ECO:0000256" key="6">
    <source>
        <dbReference type="ARBA" id="ARBA00022840"/>
    </source>
</evidence>
<evidence type="ECO:0000256" key="9">
    <source>
        <dbReference type="RuleBase" id="RU000617"/>
    </source>
</evidence>
<feature type="compositionally biased region" description="Polar residues" evidence="11">
    <location>
        <begin position="22"/>
        <end position="54"/>
    </location>
</feature>
<dbReference type="CDD" id="cd07969">
    <property type="entry name" value="OBF_DNA_ligase_I"/>
    <property type="match status" value="1"/>
</dbReference>
<dbReference type="FunFam" id="3.30.470.30:FF:000002">
    <property type="entry name" value="DNA ligase"/>
    <property type="match status" value="1"/>
</dbReference>
<dbReference type="PANTHER" id="PTHR45674:SF9">
    <property type="entry name" value="DNA LIGASE 3"/>
    <property type="match status" value="1"/>
</dbReference>
<dbReference type="Pfam" id="PF04679">
    <property type="entry name" value="DNA_ligase_A_C"/>
    <property type="match status" value="1"/>
</dbReference>
<keyword evidence="9" id="KW-0233">DNA recombination</keyword>
<name>A0A8H6IA80_9AGAR</name>
<evidence type="ECO:0000256" key="5">
    <source>
        <dbReference type="ARBA" id="ARBA00022741"/>
    </source>
</evidence>
<dbReference type="GO" id="GO:0005634">
    <property type="term" value="C:nucleus"/>
    <property type="evidence" value="ECO:0007669"/>
    <property type="project" value="UniProtKB-SubCell"/>
</dbReference>
<dbReference type="NCBIfam" id="TIGR00574">
    <property type="entry name" value="dnl1"/>
    <property type="match status" value="1"/>
</dbReference>
<feature type="compositionally biased region" description="Polar residues" evidence="11">
    <location>
        <begin position="1"/>
        <end position="11"/>
    </location>
</feature>
<keyword evidence="14" id="KW-1185">Reference proteome</keyword>
<dbReference type="EC" id="6.5.1.1" evidence="9"/>
<evidence type="ECO:0000256" key="1">
    <source>
        <dbReference type="ARBA" id="ARBA00004123"/>
    </source>
</evidence>
<evidence type="ECO:0000313" key="13">
    <source>
        <dbReference type="EMBL" id="KAF6760141.1"/>
    </source>
</evidence>
<dbReference type="Gene3D" id="3.30.470.30">
    <property type="entry name" value="DNA ligase/mRNA capping enzyme"/>
    <property type="match status" value="1"/>
</dbReference>
<feature type="region of interest" description="Disordered" evidence="11">
    <location>
        <begin position="817"/>
        <end position="851"/>
    </location>
</feature>
<dbReference type="GO" id="GO:0003677">
    <property type="term" value="F:DNA binding"/>
    <property type="evidence" value="ECO:0007669"/>
    <property type="project" value="InterPro"/>
</dbReference>
<dbReference type="GO" id="GO:0006273">
    <property type="term" value="P:lagging strand elongation"/>
    <property type="evidence" value="ECO:0007669"/>
    <property type="project" value="TreeGrafter"/>
</dbReference>
<dbReference type="SUPFAM" id="SSF117018">
    <property type="entry name" value="ATP-dependent DNA ligase DNA-binding domain"/>
    <property type="match status" value="1"/>
</dbReference>
<keyword evidence="3 9" id="KW-0436">Ligase</keyword>
<gene>
    <name evidence="13" type="ORF">DFP72DRAFT_883333</name>
</gene>
<dbReference type="GO" id="GO:0003910">
    <property type="term" value="F:DNA ligase (ATP) activity"/>
    <property type="evidence" value="ECO:0007669"/>
    <property type="project" value="UniProtKB-EC"/>
</dbReference>
<dbReference type="SUPFAM" id="SSF50249">
    <property type="entry name" value="Nucleic acid-binding proteins"/>
    <property type="match status" value="1"/>
</dbReference>
<dbReference type="InterPro" id="IPR036599">
    <property type="entry name" value="DNA_ligase_N_sf"/>
</dbReference>
<dbReference type="InterPro" id="IPR012340">
    <property type="entry name" value="NA-bd_OB-fold"/>
</dbReference>
<evidence type="ECO:0000256" key="7">
    <source>
        <dbReference type="ARBA" id="ARBA00023242"/>
    </source>
</evidence>
<dbReference type="GO" id="GO:0006281">
    <property type="term" value="P:DNA repair"/>
    <property type="evidence" value="ECO:0007669"/>
    <property type="project" value="UniProtKB-KW"/>
</dbReference>
<comment type="subcellular location">
    <subcellularLocation>
        <location evidence="1">Nucleus</location>
    </subcellularLocation>
</comment>
<dbReference type="Pfam" id="PF04675">
    <property type="entry name" value="DNA_ligase_A_N"/>
    <property type="match status" value="1"/>
</dbReference>
<dbReference type="GO" id="GO:0005524">
    <property type="term" value="F:ATP binding"/>
    <property type="evidence" value="ECO:0007669"/>
    <property type="project" value="UniProtKB-KW"/>
</dbReference>
<keyword evidence="9" id="KW-0227">DNA damage</keyword>
<feature type="compositionally biased region" description="Acidic residues" evidence="11">
    <location>
        <begin position="823"/>
        <end position="851"/>
    </location>
</feature>
<feature type="region of interest" description="Disordered" evidence="11">
    <location>
        <begin position="1"/>
        <end position="54"/>
    </location>
</feature>
<keyword evidence="9" id="KW-0234">DNA repair</keyword>
<dbReference type="GO" id="GO:0071897">
    <property type="term" value="P:DNA biosynthetic process"/>
    <property type="evidence" value="ECO:0007669"/>
    <property type="project" value="InterPro"/>
</dbReference>
<keyword evidence="7" id="KW-0539">Nucleus</keyword>
<keyword evidence="5 9" id="KW-0547">Nucleotide-binding</keyword>
<comment type="caution">
    <text evidence="13">The sequence shown here is derived from an EMBL/GenBank/DDBJ whole genome shotgun (WGS) entry which is preliminary data.</text>
</comment>
<accession>A0A8H6IA80</accession>
<evidence type="ECO:0000313" key="14">
    <source>
        <dbReference type="Proteomes" id="UP000521943"/>
    </source>
</evidence>
<keyword evidence="6 9" id="KW-0067">ATP-binding</keyword>
<keyword evidence="4" id="KW-0235">DNA replication</keyword>
<evidence type="ECO:0000256" key="10">
    <source>
        <dbReference type="RuleBase" id="RU004196"/>
    </source>
</evidence>
<comment type="catalytic activity">
    <reaction evidence="8 9">
        <text>ATP + (deoxyribonucleotide)n-3'-hydroxyl + 5'-phospho-(deoxyribonucleotide)m = (deoxyribonucleotide)n+m + AMP + diphosphate.</text>
        <dbReference type="EC" id="6.5.1.1"/>
    </reaction>
</comment>
<reference evidence="13 14" key="1">
    <citation type="submission" date="2020-07" db="EMBL/GenBank/DDBJ databases">
        <title>Comparative genomics of pyrophilous fungi reveals a link between fire events and developmental genes.</title>
        <authorList>
            <consortium name="DOE Joint Genome Institute"/>
            <person name="Steindorff A.S."/>
            <person name="Carver A."/>
            <person name="Calhoun S."/>
            <person name="Stillman K."/>
            <person name="Liu H."/>
            <person name="Lipzen A."/>
            <person name="Pangilinan J."/>
            <person name="Labutti K."/>
            <person name="Bruns T.D."/>
            <person name="Grigoriev I.V."/>
        </authorList>
    </citation>
    <scope>NUCLEOTIDE SEQUENCE [LARGE SCALE GENOMIC DNA]</scope>
    <source>
        <strain evidence="13 14">CBS 144469</strain>
    </source>
</reference>
<evidence type="ECO:0000256" key="2">
    <source>
        <dbReference type="ARBA" id="ARBA00007572"/>
    </source>
</evidence>
<dbReference type="Proteomes" id="UP000521943">
    <property type="component" value="Unassembled WGS sequence"/>
</dbReference>
<dbReference type="Gene3D" id="1.10.3260.10">
    <property type="entry name" value="DNA ligase, ATP-dependent, N-terminal domain"/>
    <property type="match status" value="1"/>
</dbReference>
<dbReference type="Gene3D" id="2.40.50.140">
    <property type="entry name" value="Nucleic acid-binding proteins"/>
    <property type="match status" value="1"/>
</dbReference>
<dbReference type="EMBL" id="JACGCI010000013">
    <property type="protein sequence ID" value="KAF6760141.1"/>
    <property type="molecule type" value="Genomic_DNA"/>
</dbReference>
<evidence type="ECO:0000256" key="8">
    <source>
        <dbReference type="ARBA" id="ARBA00034003"/>
    </source>
</evidence>
<dbReference type="PROSITE" id="PS00697">
    <property type="entry name" value="DNA_LIGASE_A1"/>
    <property type="match status" value="1"/>
</dbReference>
<dbReference type="PANTHER" id="PTHR45674">
    <property type="entry name" value="DNA LIGASE 1/3 FAMILY MEMBER"/>
    <property type="match status" value="1"/>
</dbReference>
<sequence length="851" mass="93485">MSKRGPQSSPKGTPKSKRSKPSETNQLQLDTFFGSPSSRKAQTTVKTGETRFFSNATEPIDVDALDSDVQAPATSIPLRGATALSEPAQPSPTSAVESLVRSPRKPLVFGAKAVEPEKLIFQRLDTDPVFYDPASQPWTSTEAPYAFLAHTLATLSQTRSRISILNTLTNALWTILHHHAPSLLPSLYLLSNSLSPSYVGIELGIGASVISKAIQQVSGLSPAALKQLYTTTGDAGDVAFEAKSKVRTLIPHLPLTIQDVYKSLLKIAACRGQGAAKDKQKIVERLLVAGSGEEVRYLVRTLTLNLRVGAVRTSILTALARALVLHGSVSGSAPGDRVDSYYATKELLSRIKPLPSNSKKKGPEDTGREDLKGLFLQAEGLVKQVFVQHPCYDDIIEALLDTGLDRLLDRVPLTVGIPLHPTLGSPTRSLDEIYERLGDAPFSAEFKYDGQRAQIHAQKETDGNISVKIFSRHLEDMTSKYPDVTLLVRDMFKQSSSITSFILDSEIVAVDHATGELKSFQELSNRARKDVSISDIKISVSVFVFDLLYLNNESYLAKPFRQRRQALRRYFPPHSPGDVTAARLCHVQSCESEQGLAAIQEFWEKAVESRCEGLMVKVLDYEPVESNEPAKAGTSKKKQLPATYEPDKRTSAWLKLKKDYVDSIGDSLDLIPIGAWYGNGRKAGWWSPILLGLWNPETGRIVAVCKCMSGFTDVFYKSLSERYPANSNTCSAQTEWDCDLGGFRPDVYFKPGEVWEIRGADITESPVSVAARGLVSDTRGLSVRFPRFIKLRDDKGIEEASTPSFLASMWRKQQGNSTLTGVDDGDLMDADVADSEIDESSEDDLDVGDNF</sequence>
<dbReference type="InterPro" id="IPR000977">
    <property type="entry name" value="DNA_ligase_ATP-dep"/>
</dbReference>
<organism evidence="13 14">
    <name type="scientific">Ephemerocybe angulata</name>
    <dbReference type="NCBI Taxonomy" id="980116"/>
    <lineage>
        <taxon>Eukaryota</taxon>
        <taxon>Fungi</taxon>
        <taxon>Dikarya</taxon>
        <taxon>Basidiomycota</taxon>
        <taxon>Agaricomycotina</taxon>
        <taxon>Agaricomycetes</taxon>
        <taxon>Agaricomycetidae</taxon>
        <taxon>Agaricales</taxon>
        <taxon>Agaricineae</taxon>
        <taxon>Psathyrellaceae</taxon>
        <taxon>Ephemerocybe</taxon>
    </lineage>
</organism>
<comment type="similarity">
    <text evidence="2 10">Belongs to the ATP-dependent DNA ligase family.</text>
</comment>
<dbReference type="CDD" id="cd07900">
    <property type="entry name" value="Adenylation_DNA_ligase_I_Euk"/>
    <property type="match status" value="1"/>
</dbReference>
<evidence type="ECO:0000256" key="4">
    <source>
        <dbReference type="ARBA" id="ARBA00022705"/>
    </source>
</evidence>
<evidence type="ECO:0000256" key="3">
    <source>
        <dbReference type="ARBA" id="ARBA00022598"/>
    </source>
</evidence>
<protein>
    <recommendedName>
        <fullName evidence="9">DNA ligase</fullName>
        <ecNumber evidence="9">6.5.1.1</ecNumber>
    </recommendedName>
</protein>
<feature type="domain" description="ATP-dependent DNA ligase family profile" evidence="12">
    <location>
        <begin position="533"/>
        <end position="695"/>
    </location>
</feature>
<proteinExistence type="inferred from homology"/>
<dbReference type="InterPro" id="IPR012309">
    <property type="entry name" value="DNA_ligase_ATP-dep_C"/>
</dbReference>
<dbReference type="GO" id="GO:0006310">
    <property type="term" value="P:DNA recombination"/>
    <property type="evidence" value="ECO:0007669"/>
    <property type="project" value="UniProtKB-KW"/>
</dbReference>
<dbReference type="AlphaFoldDB" id="A0A8H6IA80"/>
<evidence type="ECO:0000256" key="11">
    <source>
        <dbReference type="SAM" id="MobiDB-lite"/>
    </source>
</evidence>
<dbReference type="InterPro" id="IPR012308">
    <property type="entry name" value="DNA_ligase_ATP-dep_N"/>
</dbReference>
<evidence type="ECO:0000259" key="12">
    <source>
        <dbReference type="PROSITE" id="PS50160"/>
    </source>
</evidence>